<gene>
    <name evidence="1" type="ORF">ANN_01595</name>
</gene>
<sequence length="376" mass="43318">MIQELSDCSAHAGLSMNMEKTQVMTNSQPQPIQVNATRLQYVGQLVGFKSCMTRELKRRIASAWRAFWSLQFVLLDKKLTANQKTQIQICQRKMERKILGLSLRDKISNTRLKQMTNTRDMAYQGERLKWKWGGHVSRLQSCRWAHISTTWDPRIGRKHAVENGSTRRVDILAYNADTNQGIIVDPTIRFEVECHQSAEVHLEKKSIYEPTVNYFKLKYALIHVEVFGLLIGARGTIPAFFEEFRRQFALPTSLRDDMVIIKMLPHVLGFCYHGELLRINKHNTVRSLIASSIRQNASYEVYEEVGCVSSDGSTRRADIIIIDRQKDKGVILDPTIRFEMHEQQPQEVEAPCEADLNNFKEKIVPGPGIDLTIMRR</sequence>
<reference evidence="1 2" key="1">
    <citation type="journal article" date="2022" name="Allergy">
        <title>Genome assembly and annotation of Periplaneta americana reveal a comprehensive cockroach allergen profile.</title>
        <authorList>
            <person name="Wang L."/>
            <person name="Xiong Q."/>
            <person name="Saelim N."/>
            <person name="Wang L."/>
            <person name="Nong W."/>
            <person name="Wan A.T."/>
            <person name="Shi M."/>
            <person name="Liu X."/>
            <person name="Cao Q."/>
            <person name="Hui J.H.L."/>
            <person name="Sookrung N."/>
            <person name="Leung T.F."/>
            <person name="Tungtrongchitr A."/>
            <person name="Tsui S.K.W."/>
        </authorList>
    </citation>
    <scope>NUCLEOTIDE SEQUENCE [LARGE SCALE GENOMIC DNA]</scope>
    <source>
        <strain evidence="1">PWHHKU_190912</strain>
    </source>
</reference>
<accession>A0ABQ8TV44</accession>
<keyword evidence="2" id="KW-1185">Reference proteome</keyword>
<name>A0ABQ8TV44_PERAM</name>
<dbReference type="EMBL" id="JAJSOF020000003">
    <property type="protein sequence ID" value="KAJ4450188.1"/>
    <property type="molecule type" value="Genomic_DNA"/>
</dbReference>
<dbReference type="Proteomes" id="UP001148838">
    <property type="component" value="Unassembled WGS sequence"/>
</dbReference>
<proteinExistence type="predicted"/>
<evidence type="ECO:0008006" key="3">
    <source>
        <dbReference type="Google" id="ProtNLM"/>
    </source>
</evidence>
<evidence type="ECO:0000313" key="2">
    <source>
        <dbReference type="Proteomes" id="UP001148838"/>
    </source>
</evidence>
<protein>
    <recommendedName>
        <fullName evidence="3">Reverse transcriptase</fullName>
    </recommendedName>
</protein>
<comment type="caution">
    <text evidence="1">The sequence shown here is derived from an EMBL/GenBank/DDBJ whole genome shotgun (WGS) entry which is preliminary data.</text>
</comment>
<organism evidence="1 2">
    <name type="scientific">Periplaneta americana</name>
    <name type="common">American cockroach</name>
    <name type="synonym">Blatta americana</name>
    <dbReference type="NCBI Taxonomy" id="6978"/>
    <lineage>
        <taxon>Eukaryota</taxon>
        <taxon>Metazoa</taxon>
        <taxon>Ecdysozoa</taxon>
        <taxon>Arthropoda</taxon>
        <taxon>Hexapoda</taxon>
        <taxon>Insecta</taxon>
        <taxon>Pterygota</taxon>
        <taxon>Neoptera</taxon>
        <taxon>Polyneoptera</taxon>
        <taxon>Dictyoptera</taxon>
        <taxon>Blattodea</taxon>
        <taxon>Blattoidea</taxon>
        <taxon>Blattidae</taxon>
        <taxon>Blattinae</taxon>
        <taxon>Periplaneta</taxon>
    </lineage>
</organism>
<evidence type="ECO:0000313" key="1">
    <source>
        <dbReference type="EMBL" id="KAJ4450188.1"/>
    </source>
</evidence>